<feature type="domain" description="WYL" evidence="1">
    <location>
        <begin position="160"/>
        <end position="232"/>
    </location>
</feature>
<dbReference type="Proteomes" id="UP000217549">
    <property type="component" value="Chromosome I"/>
</dbReference>
<feature type="domain" description="WCX" evidence="2">
    <location>
        <begin position="270"/>
        <end position="344"/>
    </location>
</feature>
<evidence type="ECO:0000313" key="3">
    <source>
        <dbReference type="EMBL" id="SOB72957.1"/>
    </source>
</evidence>
<name>A0A285PUM5_9FIRM</name>
<keyword evidence="4" id="KW-1185">Reference proteome</keyword>
<dbReference type="InterPro" id="IPR051534">
    <property type="entry name" value="CBASS_pafABC_assoc_protein"/>
</dbReference>
<accession>A0A285PUM5</accession>
<dbReference type="PANTHER" id="PTHR34580:SF1">
    <property type="entry name" value="PROTEIN PAFC"/>
    <property type="match status" value="1"/>
</dbReference>
<dbReference type="AlphaFoldDB" id="A0A285PUM5"/>
<dbReference type="Pfam" id="PF13280">
    <property type="entry name" value="WYL"/>
    <property type="match status" value="1"/>
</dbReference>
<dbReference type="Pfam" id="PF25583">
    <property type="entry name" value="WCX"/>
    <property type="match status" value="1"/>
</dbReference>
<dbReference type="PROSITE" id="PS52050">
    <property type="entry name" value="WYL"/>
    <property type="match status" value="1"/>
</dbReference>
<dbReference type="InterPro" id="IPR057727">
    <property type="entry name" value="WCX_dom"/>
</dbReference>
<dbReference type="KEGG" id="ehl:EHLA_2332"/>
<dbReference type="RefSeq" id="WP_096240890.1">
    <property type="nucleotide sequence ID" value="NZ_LT907978.1"/>
</dbReference>
<dbReference type="PANTHER" id="PTHR34580">
    <property type="match status" value="1"/>
</dbReference>
<proteinExistence type="predicted"/>
<protein>
    <submittedName>
        <fullName evidence="3">WYL domain</fullName>
    </submittedName>
</protein>
<dbReference type="InterPro" id="IPR026881">
    <property type="entry name" value="WYL_dom"/>
</dbReference>
<evidence type="ECO:0000313" key="4">
    <source>
        <dbReference type="Proteomes" id="UP000217549"/>
    </source>
</evidence>
<organism evidence="3 4">
    <name type="scientific">Anaerobutyricum hallii</name>
    <dbReference type="NCBI Taxonomy" id="39488"/>
    <lineage>
        <taxon>Bacteria</taxon>
        <taxon>Bacillati</taxon>
        <taxon>Bacillota</taxon>
        <taxon>Clostridia</taxon>
        <taxon>Lachnospirales</taxon>
        <taxon>Lachnospiraceae</taxon>
        <taxon>Anaerobutyricum</taxon>
    </lineage>
</organism>
<sequence>MNNYYNPYNRLHFYYSYLNSSHFDFYIESTEDSIGYSINDLSRISNIPKEIVRQDIYLIFLWQNQNIDSNTESLPYIYFDQYIDNPTEEQFISGELDHYLLVLNTIAAYEIPVTFEEQKALELLKKDLEQPAHLHFPSITKLYRVKDSYRFHHNPHIINHLNQINDAINYQQVIKITYLSPKPKRKADYLYFSFLPVKIAYDSTDNLYYVLSIGKKNSDIRSYRIDRIIHLEPANGISDYSPDLSFLMQIAPNVWGCNFSAVSDPKNLFHVKVRFFNVANVFNKVRKELSCRTNGQLYEKDGFLYYEDDVYGIDKFRSWIFSYGRAAIVLEPEVLRTQIITSLKDRL</sequence>
<gene>
    <name evidence="3" type="ORF">EHLA_2332</name>
</gene>
<evidence type="ECO:0000259" key="2">
    <source>
        <dbReference type="Pfam" id="PF25583"/>
    </source>
</evidence>
<reference evidence="4" key="1">
    <citation type="submission" date="2017-09" db="EMBL/GenBank/DDBJ databases">
        <authorList>
            <person name="Shetty A S."/>
        </authorList>
    </citation>
    <scope>NUCLEOTIDE SEQUENCE [LARGE SCALE GENOMIC DNA]</scope>
</reference>
<evidence type="ECO:0000259" key="1">
    <source>
        <dbReference type="Pfam" id="PF13280"/>
    </source>
</evidence>
<dbReference type="EMBL" id="LT907978">
    <property type="protein sequence ID" value="SOB72957.1"/>
    <property type="molecule type" value="Genomic_DNA"/>
</dbReference>